<keyword evidence="8" id="KW-0175">Coiled coil</keyword>
<dbReference type="PANTHER" id="PTHR24421:SF59">
    <property type="entry name" value="OXYGEN SENSOR HISTIDINE KINASE NREB"/>
    <property type="match status" value="1"/>
</dbReference>
<keyword evidence="9" id="KW-1133">Transmembrane helix</keyword>
<feature type="transmembrane region" description="Helical" evidence="9">
    <location>
        <begin position="278"/>
        <end position="301"/>
    </location>
</feature>
<accession>D5CS91</accession>
<dbReference type="SMART" id="SM00304">
    <property type="entry name" value="HAMP"/>
    <property type="match status" value="1"/>
</dbReference>
<keyword evidence="9" id="KW-0812">Transmembrane</keyword>
<feature type="transmembrane region" description="Helical" evidence="9">
    <location>
        <begin position="249"/>
        <end position="266"/>
    </location>
</feature>
<dbReference type="SMART" id="SM00065">
    <property type="entry name" value="GAF"/>
    <property type="match status" value="1"/>
</dbReference>
<evidence type="ECO:0000256" key="5">
    <source>
        <dbReference type="ARBA" id="ARBA00022679"/>
    </source>
</evidence>
<dbReference type="Gene3D" id="3.30.450.40">
    <property type="match status" value="1"/>
</dbReference>
<dbReference type="Pfam" id="PF02518">
    <property type="entry name" value="HATPase_c"/>
    <property type="match status" value="1"/>
</dbReference>
<dbReference type="eggNOG" id="COG2203">
    <property type="taxonomic scope" value="Bacteria"/>
</dbReference>
<dbReference type="Gene3D" id="1.20.5.1930">
    <property type="match status" value="1"/>
</dbReference>
<feature type="transmembrane region" description="Helical" evidence="9">
    <location>
        <begin position="12"/>
        <end position="31"/>
    </location>
</feature>
<reference evidence="13 14" key="1">
    <citation type="submission" date="2010-03" db="EMBL/GenBank/DDBJ databases">
        <title>Complete sequence of Sideroxydans lithotrophicus ES-1.</title>
        <authorList>
            <consortium name="US DOE Joint Genome Institute"/>
            <person name="Lucas S."/>
            <person name="Copeland A."/>
            <person name="Lapidus A."/>
            <person name="Cheng J.-F."/>
            <person name="Bruce D."/>
            <person name="Goodwin L."/>
            <person name="Pitluck S."/>
            <person name="Munk A.C."/>
            <person name="Detter J.C."/>
            <person name="Han C."/>
            <person name="Tapia R."/>
            <person name="Larimer F."/>
            <person name="Land M."/>
            <person name="Hauser L."/>
            <person name="Kyrpides N."/>
            <person name="Ivanova N."/>
            <person name="Emerson D."/>
            <person name="Woyke T."/>
        </authorList>
    </citation>
    <scope>NUCLEOTIDE SEQUENCE [LARGE SCALE GENOMIC DNA]</scope>
    <source>
        <strain evidence="13 14">ES-1</strain>
    </source>
</reference>
<dbReference type="eggNOG" id="COG4585">
    <property type="taxonomic scope" value="Bacteria"/>
</dbReference>
<keyword evidence="9" id="KW-0472">Membrane</keyword>
<evidence type="ECO:0000256" key="4">
    <source>
        <dbReference type="ARBA" id="ARBA00022553"/>
    </source>
</evidence>
<dbReference type="Pfam" id="PF00672">
    <property type="entry name" value="HAMP"/>
    <property type="match status" value="1"/>
</dbReference>
<evidence type="ECO:0000256" key="9">
    <source>
        <dbReference type="SAM" id="Phobius"/>
    </source>
</evidence>
<dbReference type="InterPro" id="IPR011712">
    <property type="entry name" value="Sig_transdc_His_kin_sub3_dim/P"/>
</dbReference>
<dbReference type="STRING" id="580332.Slit_1594"/>
<dbReference type="Gene3D" id="6.10.340.10">
    <property type="match status" value="1"/>
</dbReference>
<dbReference type="CDD" id="cd18773">
    <property type="entry name" value="PDC1_HK_sensor"/>
    <property type="match status" value="1"/>
</dbReference>
<keyword evidence="14" id="KW-1185">Reference proteome</keyword>
<dbReference type="CDD" id="cd16917">
    <property type="entry name" value="HATPase_UhpB-NarQ-NarX-like"/>
    <property type="match status" value="1"/>
</dbReference>
<dbReference type="InterPro" id="IPR003018">
    <property type="entry name" value="GAF"/>
</dbReference>
<dbReference type="AlphaFoldDB" id="D5CS91"/>
<dbReference type="PROSITE" id="PS50113">
    <property type="entry name" value="PAC"/>
    <property type="match status" value="1"/>
</dbReference>
<dbReference type="NCBIfam" id="TIGR00229">
    <property type="entry name" value="sensory_box"/>
    <property type="match status" value="1"/>
</dbReference>
<dbReference type="InterPro" id="IPR029016">
    <property type="entry name" value="GAF-like_dom_sf"/>
</dbReference>
<dbReference type="SUPFAM" id="SSF55785">
    <property type="entry name" value="PYP-like sensor domain (PAS domain)"/>
    <property type="match status" value="1"/>
</dbReference>
<dbReference type="SUPFAM" id="SSF55781">
    <property type="entry name" value="GAF domain-like"/>
    <property type="match status" value="1"/>
</dbReference>
<evidence type="ECO:0000256" key="6">
    <source>
        <dbReference type="ARBA" id="ARBA00022777"/>
    </source>
</evidence>
<evidence type="ECO:0000256" key="1">
    <source>
        <dbReference type="ARBA" id="ARBA00000085"/>
    </source>
</evidence>
<dbReference type="InterPro" id="IPR036890">
    <property type="entry name" value="HATPase_C_sf"/>
</dbReference>
<dbReference type="PROSITE" id="PS50885">
    <property type="entry name" value="HAMP"/>
    <property type="match status" value="1"/>
</dbReference>
<evidence type="ECO:0000259" key="11">
    <source>
        <dbReference type="PROSITE" id="PS50113"/>
    </source>
</evidence>
<dbReference type="CDD" id="cd06225">
    <property type="entry name" value="HAMP"/>
    <property type="match status" value="1"/>
</dbReference>
<name>D5CS91_SIDLE</name>
<dbReference type="GO" id="GO:0016020">
    <property type="term" value="C:membrane"/>
    <property type="evidence" value="ECO:0007669"/>
    <property type="project" value="UniProtKB-SubCell"/>
</dbReference>
<dbReference type="PROSITE" id="PS50109">
    <property type="entry name" value="HIS_KIN"/>
    <property type="match status" value="1"/>
</dbReference>
<protein>
    <recommendedName>
        <fullName evidence="3">histidine kinase</fullName>
        <ecNumber evidence="3">2.7.13.3</ecNumber>
    </recommendedName>
</protein>
<dbReference type="InterPro" id="IPR035965">
    <property type="entry name" value="PAS-like_dom_sf"/>
</dbReference>
<dbReference type="Gene3D" id="3.30.450.20">
    <property type="entry name" value="PAS domain"/>
    <property type="match status" value="2"/>
</dbReference>
<comment type="subcellular location">
    <subcellularLocation>
        <location evidence="2">Membrane</location>
    </subcellularLocation>
</comment>
<dbReference type="PANTHER" id="PTHR24421">
    <property type="entry name" value="NITRATE/NITRITE SENSOR PROTEIN NARX-RELATED"/>
    <property type="match status" value="1"/>
</dbReference>
<dbReference type="Proteomes" id="UP000001625">
    <property type="component" value="Chromosome"/>
</dbReference>
<evidence type="ECO:0000259" key="10">
    <source>
        <dbReference type="PROSITE" id="PS50109"/>
    </source>
</evidence>
<dbReference type="InterPro" id="IPR003660">
    <property type="entry name" value="HAMP_dom"/>
</dbReference>
<dbReference type="eggNOG" id="COG2972">
    <property type="taxonomic scope" value="Bacteria"/>
</dbReference>
<dbReference type="SMART" id="SM00086">
    <property type="entry name" value="PAC"/>
    <property type="match status" value="1"/>
</dbReference>
<dbReference type="InterPro" id="IPR003594">
    <property type="entry name" value="HATPase_dom"/>
</dbReference>
<keyword evidence="6 13" id="KW-0418">Kinase</keyword>
<dbReference type="KEGG" id="slt:Slit_1594"/>
<proteinExistence type="predicted"/>
<keyword evidence="4" id="KW-0597">Phosphoprotein</keyword>
<evidence type="ECO:0000259" key="12">
    <source>
        <dbReference type="PROSITE" id="PS50885"/>
    </source>
</evidence>
<dbReference type="GO" id="GO:0046983">
    <property type="term" value="F:protein dimerization activity"/>
    <property type="evidence" value="ECO:0007669"/>
    <property type="project" value="InterPro"/>
</dbReference>
<dbReference type="InterPro" id="IPR001610">
    <property type="entry name" value="PAC"/>
</dbReference>
<organism evidence="13 14">
    <name type="scientific">Sideroxydans lithotrophicus (strain ES-1)</name>
    <dbReference type="NCBI Taxonomy" id="580332"/>
    <lineage>
        <taxon>Bacteria</taxon>
        <taxon>Pseudomonadati</taxon>
        <taxon>Pseudomonadota</taxon>
        <taxon>Betaproteobacteria</taxon>
        <taxon>Nitrosomonadales</taxon>
        <taxon>Gallionellaceae</taxon>
        <taxon>Sideroxydans</taxon>
    </lineage>
</organism>
<evidence type="ECO:0000313" key="14">
    <source>
        <dbReference type="Proteomes" id="UP000001625"/>
    </source>
</evidence>
<dbReference type="Pfam" id="PF13185">
    <property type="entry name" value="GAF_2"/>
    <property type="match status" value="1"/>
</dbReference>
<dbReference type="EMBL" id="CP001965">
    <property type="protein sequence ID" value="ADE11827.1"/>
    <property type="molecule type" value="Genomic_DNA"/>
</dbReference>
<dbReference type="EC" id="2.7.13.3" evidence="3"/>
<comment type="catalytic activity">
    <reaction evidence="1">
        <text>ATP + protein L-histidine = ADP + protein N-phospho-L-histidine.</text>
        <dbReference type="EC" id="2.7.13.3"/>
    </reaction>
</comment>
<dbReference type="GO" id="GO:0000155">
    <property type="term" value="F:phosphorelay sensor kinase activity"/>
    <property type="evidence" value="ECO:0007669"/>
    <property type="project" value="InterPro"/>
</dbReference>
<feature type="domain" description="Histidine kinase" evidence="10">
    <location>
        <begin position="708"/>
        <end position="898"/>
    </location>
</feature>
<dbReference type="HOGENOM" id="CLU_321287_0_0_4"/>
<dbReference type="Gene3D" id="3.30.565.10">
    <property type="entry name" value="Histidine kinase-like ATPase, C-terminal domain"/>
    <property type="match status" value="1"/>
</dbReference>
<keyword evidence="5 13" id="KW-0808">Transferase</keyword>
<dbReference type="SUPFAM" id="SSF55874">
    <property type="entry name" value="ATPase domain of HSP90 chaperone/DNA topoisomerase II/histidine kinase"/>
    <property type="match status" value="1"/>
</dbReference>
<dbReference type="SMART" id="SM00387">
    <property type="entry name" value="HATPase_c"/>
    <property type="match status" value="1"/>
</dbReference>
<dbReference type="InterPro" id="IPR005467">
    <property type="entry name" value="His_kinase_dom"/>
</dbReference>
<dbReference type="Pfam" id="PF08447">
    <property type="entry name" value="PAS_3"/>
    <property type="match status" value="1"/>
</dbReference>
<feature type="domain" description="HAMP" evidence="12">
    <location>
        <begin position="302"/>
        <end position="346"/>
    </location>
</feature>
<dbReference type="CDD" id="cd00130">
    <property type="entry name" value="PAS"/>
    <property type="match status" value="1"/>
</dbReference>
<evidence type="ECO:0000256" key="8">
    <source>
        <dbReference type="SAM" id="Coils"/>
    </source>
</evidence>
<feature type="coiled-coil region" evidence="8">
    <location>
        <begin position="673"/>
        <end position="700"/>
    </location>
</feature>
<dbReference type="InterPro" id="IPR000014">
    <property type="entry name" value="PAS"/>
</dbReference>
<dbReference type="InterPro" id="IPR050482">
    <property type="entry name" value="Sensor_HK_TwoCompSys"/>
</dbReference>
<sequence length="902" mass="100710">MKSPYTIRAQLMALVAAVALPMVGILAYTIYDNAKQQIVEAQTIARTLVVASASDVDHVLITNRDLLRQIAKRSLIRKMDGKHCDQVLSDLHDLFPKSANMTLIDIQGTAICSVVPQTKGKQVSVANAAWFKKSLATDGLVVSEPFVGPITGRWVTVLTYPIHDDAGNKIGFLGLPLDLALYEPDLSDAQLVPGTSIGVITAGGAVVWRNIDADKWIGKDLSNNKEFEKILAVKQGAIEGKGFDSIPRFYYVSPIAWADWYVYVGIPTSPFYSQLRKMLVRNILFSLAMLSFVFGVAWLIARRISNPISQLTAVTRAISQGSRVARAELVGPPEIREVAQEFNEMLKIRWHTEAALRESEINLSEALKIARMGHWEYELITDEFVLNDQYYSLHHTSAEKMGGYRMRSAEFSQRLVHPGDAHLIDEYIQRSLSVKAPELHLQAEARIICGDGKTRWVLVRFKIEQDNNGVTTRLLGVNQDITERKHAEQTRQKLNRALVLVSECNALVIHADNEQSLLSDICRLTVESGGFLMAWIGFAEHDANKTVRPVAQTGYEEGYLESVNVTWADTERGQGPTGKAIRTMQTVVNQDCQFNSDMAPWREAAIKRGYQSSIGIPLVINGKAIGALTINSADPFTFSKGEVVLLEDLADNLSYGIQTLRTRNEHQSALTFLQKSELSLEQSNQQLRDLTIRREEAREDERKRIARDLHDELGQILTVLRMDLSVMRMQFGASNPALLDQIKNILSRVDSTIQVVRDVASKLRPGALEAGIVAALEWQVAEFAKRSDIHFDLKIDESNIDLDDERATAIFRIVQESLTNVTRHAAAANVCVSLSRLQDNYILEIIDDGRGFDTEMLSGRTFGLMGVRERSMMLEGTVDIRSSPGKGTHVTVYIPVMKRQKR</sequence>
<dbReference type="CDD" id="cd18774">
    <property type="entry name" value="PDC2_HK_sensor"/>
    <property type="match status" value="1"/>
</dbReference>
<evidence type="ECO:0000256" key="2">
    <source>
        <dbReference type="ARBA" id="ARBA00004370"/>
    </source>
</evidence>
<dbReference type="InterPro" id="IPR000700">
    <property type="entry name" value="PAS-assoc_C"/>
</dbReference>
<evidence type="ECO:0000256" key="3">
    <source>
        <dbReference type="ARBA" id="ARBA00012438"/>
    </source>
</evidence>
<dbReference type="Gene3D" id="2.10.70.100">
    <property type="match status" value="1"/>
</dbReference>
<keyword evidence="7" id="KW-0902">Two-component regulatory system</keyword>
<dbReference type="Pfam" id="PF07730">
    <property type="entry name" value="HisKA_3"/>
    <property type="match status" value="1"/>
</dbReference>
<evidence type="ECO:0000256" key="7">
    <source>
        <dbReference type="ARBA" id="ARBA00023012"/>
    </source>
</evidence>
<evidence type="ECO:0000313" key="13">
    <source>
        <dbReference type="EMBL" id="ADE11827.1"/>
    </source>
</evidence>
<gene>
    <name evidence="13" type="ordered locus">Slit_1594</name>
</gene>
<dbReference type="InterPro" id="IPR013655">
    <property type="entry name" value="PAS_fold_3"/>
</dbReference>
<dbReference type="eggNOG" id="COG2202">
    <property type="taxonomic scope" value="Bacteria"/>
</dbReference>
<feature type="domain" description="PAC" evidence="11">
    <location>
        <begin position="441"/>
        <end position="493"/>
    </location>
</feature>